<keyword evidence="11" id="KW-1185">Reference proteome</keyword>
<dbReference type="GO" id="GO:0102710">
    <property type="term" value="F:D-inositol-3-phosphate glycosyltransferase activity"/>
    <property type="evidence" value="ECO:0007669"/>
    <property type="project" value="UniProtKB-EC"/>
</dbReference>
<evidence type="ECO:0000256" key="2">
    <source>
        <dbReference type="ARBA" id="ARBA00022676"/>
    </source>
</evidence>
<comment type="subunit">
    <text evidence="7">Homodimer.</text>
</comment>
<keyword evidence="3 7" id="KW-0808">Transferase</keyword>
<dbReference type="GO" id="GO:0008375">
    <property type="term" value="F:acetylglucosaminyltransferase activity"/>
    <property type="evidence" value="ECO:0007669"/>
    <property type="project" value="UniProtKB-UniRule"/>
</dbReference>
<gene>
    <name evidence="7" type="primary">mshA</name>
    <name evidence="10" type="ORF">ATL42_3207</name>
</gene>
<feature type="domain" description="Glycosyl transferase family 1" evidence="8">
    <location>
        <begin position="216"/>
        <end position="385"/>
    </location>
</feature>
<feature type="binding site" evidence="7">
    <location>
        <position position="298"/>
    </location>
    <ligand>
        <name>UDP-N-acetyl-alpha-D-glucosamine</name>
        <dbReference type="ChEBI" id="CHEBI:57705"/>
    </ligand>
</feature>
<protein>
    <recommendedName>
        <fullName evidence="7">D-inositol-3-phosphate glycosyltransferase</fullName>
        <ecNumber evidence="7">2.4.1.250</ecNumber>
    </recommendedName>
    <alternativeName>
        <fullName evidence="7">N-acetylglucosamine-inositol-phosphate N-acetylglucosaminyltransferase</fullName>
        <shortName evidence="7">GlcNAc-Ins-P N-acetylglucosaminyltransferase</shortName>
    </alternativeName>
</protein>
<dbReference type="GO" id="GO:0010125">
    <property type="term" value="P:mycothiol biosynthetic process"/>
    <property type="evidence" value="ECO:0007669"/>
    <property type="project" value="UniProtKB-UniRule"/>
</dbReference>
<evidence type="ECO:0000256" key="1">
    <source>
        <dbReference type="ARBA" id="ARBA00008449"/>
    </source>
</evidence>
<evidence type="ECO:0000259" key="9">
    <source>
        <dbReference type="Pfam" id="PF13579"/>
    </source>
</evidence>
<dbReference type="HAMAP" id="MF_01695">
    <property type="entry name" value="MshA"/>
    <property type="match status" value="1"/>
</dbReference>
<dbReference type="InterPro" id="IPR017814">
    <property type="entry name" value="Mycothiol_biosynthesis_MshA"/>
</dbReference>
<evidence type="ECO:0000256" key="7">
    <source>
        <dbReference type="HAMAP-Rule" id="MF_01695"/>
    </source>
</evidence>
<evidence type="ECO:0000259" key="8">
    <source>
        <dbReference type="Pfam" id="PF00534"/>
    </source>
</evidence>
<feature type="binding site" evidence="7">
    <location>
        <position position="160"/>
    </location>
    <ligand>
        <name>1D-myo-inositol 3-phosphate</name>
        <dbReference type="ChEBI" id="CHEBI:58401"/>
    </ligand>
</feature>
<dbReference type="SUPFAM" id="SSF53756">
    <property type="entry name" value="UDP-Glycosyltransferase/glycogen phosphorylase"/>
    <property type="match status" value="1"/>
</dbReference>
<dbReference type="Gene3D" id="3.40.50.2000">
    <property type="entry name" value="Glycogen Phosphorylase B"/>
    <property type="match status" value="2"/>
</dbReference>
<dbReference type="EC" id="2.4.1.250" evidence="7"/>
<accession>A0A2A9EAG7</accession>
<feature type="binding site" evidence="7">
    <location>
        <position position="236"/>
    </location>
    <ligand>
        <name>UDP-N-acetyl-alpha-D-glucosamine</name>
        <dbReference type="ChEBI" id="CHEBI:57705"/>
    </ligand>
</feature>
<dbReference type="AlphaFoldDB" id="A0A2A9EAG7"/>
<dbReference type="Pfam" id="PF00534">
    <property type="entry name" value="Glycos_transf_1"/>
    <property type="match status" value="1"/>
</dbReference>
<evidence type="ECO:0000313" key="10">
    <source>
        <dbReference type="EMBL" id="PFG35265.1"/>
    </source>
</evidence>
<keyword evidence="2 7" id="KW-0328">Glycosyltransferase</keyword>
<feature type="binding site" evidence="7">
    <location>
        <position position="14"/>
    </location>
    <ligand>
        <name>1D-myo-inositol 3-phosphate</name>
        <dbReference type="ChEBI" id="CHEBI:58401"/>
    </ligand>
</feature>
<feature type="binding site" evidence="7">
    <location>
        <position position="307"/>
    </location>
    <ligand>
        <name>Mg(2+)</name>
        <dbReference type="ChEBI" id="CHEBI:18420"/>
    </ligand>
</feature>
<feature type="binding site" evidence="7">
    <location>
        <begin position="20"/>
        <end position="21"/>
    </location>
    <ligand>
        <name>UDP-N-acetyl-alpha-D-glucosamine</name>
        <dbReference type="ChEBI" id="CHEBI:57705"/>
    </ligand>
</feature>
<dbReference type="Pfam" id="PF13579">
    <property type="entry name" value="Glyco_trans_4_4"/>
    <property type="match status" value="1"/>
</dbReference>
<dbReference type="OrthoDB" id="9810929at2"/>
<feature type="binding site" evidence="7">
    <location>
        <position position="308"/>
    </location>
    <ligand>
        <name>Mg(2+)</name>
        <dbReference type="ChEBI" id="CHEBI:18420"/>
    </ligand>
</feature>
<feature type="domain" description="Glycosyltransferase subfamily 4-like N-terminal" evidence="9">
    <location>
        <begin position="27"/>
        <end position="202"/>
    </location>
</feature>
<evidence type="ECO:0000256" key="4">
    <source>
        <dbReference type="ARBA" id="ARBA00022723"/>
    </source>
</evidence>
<dbReference type="GO" id="GO:0000287">
    <property type="term" value="F:magnesium ion binding"/>
    <property type="evidence" value="ECO:0007669"/>
    <property type="project" value="UniProtKB-UniRule"/>
</dbReference>
<feature type="binding site" evidence="7">
    <location>
        <position position="310"/>
    </location>
    <ligand>
        <name>Mg(2+)</name>
        <dbReference type="ChEBI" id="CHEBI:18420"/>
    </ligand>
</feature>
<dbReference type="InterPro" id="IPR028098">
    <property type="entry name" value="Glyco_trans_4-like_N"/>
</dbReference>
<feature type="binding site" evidence="7">
    <location>
        <begin position="25"/>
        <end position="30"/>
    </location>
    <ligand>
        <name>1D-myo-inositol 3-phosphate</name>
        <dbReference type="ChEBI" id="CHEBI:58401"/>
    </ligand>
</feature>
<name>A0A2A9EAG7_9MICO</name>
<dbReference type="Proteomes" id="UP000225548">
    <property type="component" value="Unassembled WGS sequence"/>
</dbReference>
<comment type="similarity">
    <text evidence="1 7">Belongs to the glycosyltransferase group 1 family. MshA subfamily.</text>
</comment>
<feature type="binding site" evidence="7">
    <location>
        <position position="320"/>
    </location>
    <ligand>
        <name>UDP-N-acetyl-alpha-D-glucosamine</name>
        <dbReference type="ChEBI" id="CHEBI:57705"/>
    </ligand>
</feature>
<sequence>MTHDLPRVAMLSVHTSPLEQPGTGDAGGMNVYITELSRALARRGASVEIFTRRTSSAQAGVVQVSDGVLVRHITAGPFEGLDKNDLPGQLCYFSAGVLRTEAARQVGWYDVVHSHYWLSGQAGWLAADRWGVPLVHAMHTMARVKNATLAPGDAAEPMGRIIGEEQVVEEADALIANTPAEAHDLITQYHADPARVHVVTPGVDLETFSPEGPGRAAERAALGLPLDTKIVLFAGRVQLLKAPDVLIRALGVLADHGEPVPTLVVLGGPSGRPTALRELEALAYQVGVSEHVVFHPPVGRTELARWFRAADVVAVPSRSESFGLVAVEAQACGTPVVAADVGGLRTAVADGVSGILVPDHDPSRWARTLGDLLRDDARRADLARGAVRVAAEFSWDATAEQTLEVYSSAVRA</sequence>
<keyword evidence="5 7" id="KW-0460">Magnesium</keyword>
<dbReference type="PANTHER" id="PTHR12526">
    <property type="entry name" value="GLYCOSYLTRANSFERASE"/>
    <property type="match status" value="1"/>
</dbReference>
<dbReference type="NCBIfam" id="TIGR03449">
    <property type="entry name" value="mycothiol_MshA"/>
    <property type="match status" value="1"/>
</dbReference>
<dbReference type="CDD" id="cd03800">
    <property type="entry name" value="GT4_sucrose_synthase"/>
    <property type="match status" value="1"/>
</dbReference>
<feature type="binding site" evidence="7">
    <location>
        <position position="334"/>
    </location>
    <ligand>
        <name>Mg(2+)</name>
        <dbReference type="ChEBI" id="CHEBI:18420"/>
    </ligand>
</feature>
<dbReference type="InterPro" id="IPR001296">
    <property type="entry name" value="Glyco_trans_1"/>
</dbReference>
<organism evidence="10 11">
    <name type="scientific">Sanguibacter antarcticus</name>
    <dbReference type="NCBI Taxonomy" id="372484"/>
    <lineage>
        <taxon>Bacteria</taxon>
        <taxon>Bacillati</taxon>
        <taxon>Actinomycetota</taxon>
        <taxon>Actinomycetes</taxon>
        <taxon>Micrococcales</taxon>
        <taxon>Sanguibacteraceae</taxon>
        <taxon>Sanguibacter</taxon>
    </lineage>
</organism>
<dbReference type="EMBL" id="PDJG01000001">
    <property type="protein sequence ID" value="PFG35265.1"/>
    <property type="molecule type" value="Genomic_DNA"/>
</dbReference>
<comment type="caution">
    <text evidence="10">The sequence shown here is derived from an EMBL/GenBank/DDBJ whole genome shotgun (WGS) entry which is preliminary data.</text>
</comment>
<feature type="binding site" evidence="7">
    <location>
        <position position="241"/>
    </location>
    <ligand>
        <name>UDP-N-acetyl-alpha-D-glucosamine</name>
        <dbReference type="ChEBI" id="CHEBI:57705"/>
    </ligand>
</feature>
<comment type="function">
    <text evidence="7">Catalyzes the transfer of a N-acetyl-glucosamine moiety to 1D-myo-inositol 3-phosphate to produce 1D-myo-inositol 2-acetamido-2-deoxy-glucopyranoside 3-phosphate in the mycothiol biosynthesis pathway.</text>
</comment>
<dbReference type="RefSeq" id="WP_098456175.1">
    <property type="nucleotide sequence ID" value="NZ_PDJG01000001.1"/>
</dbReference>
<evidence type="ECO:0000256" key="5">
    <source>
        <dbReference type="ARBA" id="ARBA00022842"/>
    </source>
</evidence>
<feature type="binding site" evidence="7">
    <location>
        <position position="116"/>
    </location>
    <ligand>
        <name>1D-myo-inositol 3-phosphate</name>
        <dbReference type="ChEBI" id="CHEBI:58401"/>
    </ligand>
</feature>
<feature type="binding site" evidence="7">
    <location>
        <position position="28"/>
    </location>
    <ligand>
        <name>UDP-N-acetyl-alpha-D-glucosamine</name>
        <dbReference type="ChEBI" id="CHEBI:57705"/>
    </ligand>
</feature>
<keyword evidence="4 7" id="KW-0479">Metal-binding</keyword>
<evidence type="ECO:0000256" key="3">
    <source>
        <dbReference type="ARBA" id="ARBA00022679"/>
    </source>
</evidence>
<reference evidence="10 11" key="1">
    <citation type="submission" date="2017-10" db="EMBL/GenBank/DDBJ databases">
        <title>Sequencing the genomes of 1000 actinobacteria strains.</title>
        <authorList>
            <person name="Klenk H.-P."/>
        </authorList>
    </citation>
    <scope>NUCLEOTIDE SEQUENCE [LARGE SCALE GENOMIC DNA]</scope>
    <source>
        <strain evidence="10 11">DSM 18966</strain>
    </source>
</reference>
<feature type="binding site" evidence="7">
    <location>
        <position position="83"/>
    </location>
    <ligand>
        <name>1D-myo-inositol 3-phosphate</name>
        <dbReference type="ChEBI" id="CHEBI:58401"/>
    </ligand>
</feature>
<evidence type="ECO:0000256" key="6">
    <source>
        <dbReference type="ARBA" id="ARBA00048131"/>
    </source>
</evidence>
<comment type="catalytic activity">
    <reaction evidence="6 7">
        <text>1D-myo-inositol 3-phosphate + UDP-N-acetyl-alpha-D-glucosamine = 1D-myo-inositol 2-acetamido-2-deoxy-alpha-D-glucopyranoside 3-phosphate + UDP + H(+)</text>
        <dbReference type="Rhea" id="RHEA:26188"/>
        <dbReference type="ChEBI" id="CHEBI:15378"/>
        <dbReference type="ChEBI" id="CHEBI:57705"/>
        <dbReference type="ChEBI" id="CHEBI:58223"/>
        <dbReference type="ChEBI" id="CHEBI:58401"/>
        <dbReference type="ChEBI" id="CHEBI:58892"/>
        <dbReference type="EC" id="2.4.1.250"/>
    </reaction>
</comment>
<evidence type="ECO:0000313" key="11">
    <source>
        <dbReference type="Proteomes" id="UP000225548"/>
    </source>
</evidence>
<dbReference type="PANTHER" id="PTHR12526:SF510">
    <property type="entry name" value="D-INOSITOL 3-PHOSPHATE GLYCOSYLTRANSFERASE"/>
    <property type="match status" value="1"/>
</dbReference>
<feature type="binding site" evidence="7">
    <location>
        <position position="328"/>
    </location>
    <ligand>
        <name>UDP-N-acetyl-alpha-D-glucosamine</name>
        <dbReference type="ChEBI" id="CHEBI:57705"/>
    </ligand>
</feature>
<proteinExistence type="inferred from homology"/>
<feature type="binding site" evidence="7">
    <location>
        <position position="140"/>
    </location>
    <ligand>
        <name>1D-myo-inositol 3-phosphate</name>
        <dbReference type="ChEBI" id="CHEBI:58401"/>
    </ligand>
</feature>